<dbReference type="Proteomes" id="UP001443914">
    <property type="component" value="Unassembled WGS sequence"/>
</dbReference>
<gene>
    <name evidence="2" type="ORF">RND81_03G042800</name>
</gene>
<reference evidence="2" key="1">
    <citation type="submission" date="2024-03" db="EMBL/GenBank/DDBJ databases">
        <title>WGS assembly of Saponaria officinalis var. Norfolk2.</title>
        <authorList>
            <person name="Jenkins J."/>
            <person name="Shu S."/>
            <person name="Grimwood J."/>
            <person name="Barry K."/>
            <person name="Goodstein D."/>
            <person name="Schmutz J."/>
            <person name="Leebens-Mack J."/>
            <person name="Osbourn A."/>
        </authorList>
    </citation>
    <scope>NUCLEOTIDE SEQUENCE [LARGE SCALE GENOMIC DNA]</scope>
    <source>
        <strain evidence="2">JIC</strain>
    </source>
</reference>
<evidence type="ECO:0008006" key="4">
    <source>
        <dbReference type="Google" id="ProtNLM"/>
    </source>
</evidence>
<evidence type="ECO:0000313" key="3">
    <source>
        <dbReference type="Proteomes" id="UP001443914"/>
    </source>
</evidence>
<accession>A0AAW1M4K3</accession>
<proteinExistence type="predicted"/>
<comment type="caution">
    <text evidence="2">The sequence shown here is derived from an EMBL/GenBank/DDBJ whole genome shotgun (WGS) entry which is preliminary data.</text>
</comment>
<feature type="chain" id="PRO_5043867196" description="Secreted protein" evidence="1">
    <location>
        <begin position="21"/>
        <end position="101"/>
    </location>
</feature>
<evidence type="ECO:0000256" key="1">
    <source>
        <dbReference type="SAM" id="SignalP"/>
    </source>
</evidence>
<dbReference type="EMBL" id="JBDFQZ010000003">
    <property type="protein sequence ID" value="KAK9740537.1"/>
    <property type="molecule type" value="Genomic_DNA"/>
</dbReference>
<organism evidence="2 3">
    <name type="scientific">Saponaria officinalis</name>
    <name type="common">Common soapwort</name>
    <name type="synonym">Lychnis saponaria</name>
    <dbReference type="NCBI Taxonomy" id="3572"/>
    <lineage>
        <taxon>Eukaryota</taxon>
        <taxon>Viridiplantae</taxon>
        <taxon>Streptophyta</taxon>
        <taxon>Embryophyta</taxon>
        <taxon>Tracheophyta</taxon>
        <taxon>Spermatophyta</taxon>
        <taxon>Magnoliopsida</taxon>
        <taxon>eudicotyledons</taxon>
        <taxon>Gunneridae</taxon>
        <taxon>Pentapetalae</taxon>
        <taxon>Caryophyllales</taxon>
        <taxon>Caryophyllaceae</taxon>
        <taxon>Caryophylleae</taxon>
        <taxon>Saponaria</taxon>
    </lineage>
</organism>
<dbReference type="AlphaFoldDB" id="A0AAW1M4K3"/>
<keyword evidence="3" id="KW-1185">Reference proteome</keyword>
<keyword evidence="1" id="KW-0732">Signal</keyword>
<evidence type="ECO:0000313" key="2">
    <source>
        <dbReference type="EMBL" id="KAK9740537.1"/>
    </source>
</evidence>
<feature type="signal peptide" evidence="1">
    <location>
        <begin position="1"/>
        <end position="20"/>
    </location>
</feature>
<protein>
    <recommendedName>
        <fullName evidence="4">Secreted protein</fullName>
    </recommendedName>
</protein>
<name>A0AAW1M4K3_SAPOF</name>
<sequence length="101" mass="11906">MKMTKLAIIPCIVFLQTVFLQKKFSSDNLVQYHFIITIDVFKSRRRQNSTNEEGRRTVAIEVAPFDALLFKIFIGNRDLNSFESVSNNKREMTCFRSFWMS</sequence>